<gene>
    <name evidence="1" type="ORF">SGLAU_04205</name>
</gene>
<reference evidence="2" key="1">
    <citation type="journal article" date="2015" name="J. Biotechnol.">
        <title>Complete genome sequence of the actinobacterium Streptomyces glaucescens GLA.O (DSM 40922) consisting of a linear chromosome and one linear plasmid.</title>
        <authorList>
            <person name="Ortseifen V."/>
            <person name="Winkler A."/>
            <person name="Albersmeier A."/>
            <person name="Wendler S."/>
            <person name="Puhler A."/>
            <person name="Kalinowski J."/>
            <person name="Ruckert C."/>
        </authorList>
    </citation>
    <scope>NUCLEOTIDE SEQUENCE [LARGE SCALE GENOMIC DNA]</scope>
    <source>
        <strain evidence="2">DSM 40922 / GLA O</strain>
    </source>
</reference>
<dbReference type="Proteomes" id="UP000029482">
    <property type="component" value="Chromosome"/>
</dbReference>
<dbReference type="EMBL" id="CP009438">
    <property type="protein sequence ID" value="AIR96867.1"/>
    <property type="molecule type" value="Genomic_DNA"/>
</dbReference>
<accession>A0A089WZL0</accession>
<evidence type="ECO:0000313" key="1">
    <source>
        <dbReference type="EMBL" id="AIR96867.1"/>
    </source>
</evidence>
<dbReference type="AlphaFoldDB" id="A0A089WZL0"/>
<proteinExistence type="predicted"/>
<keyword evidence="2" id="KW-1185">Reference proteome</keyword>
<name>A0A089WZL0_STRGA</name>
<dbReference type="KEGG" id="sgu:SGLAU_04205"/>
<evidence type="ECO:0000313" key="2">
    <source>
        <dbReference type="Proteomes" id="UP000029482"/>
    </source>
</evidence>
<dbReference type="STRING" id="1907.SGLAU_04205"/>
<dbReference type="SUPFAM" id="SSF69279">
    <property type="entry name" value="Phage tail proteins"/>
    <property type="match status" value="1"/>
</dbReference>
<organism evidence="1 2">
    <name type="scientific">Streptomyces glaucescens</name>
    <dbReference type="NCBI Taxonomy" id="1907"/>
    <lineage>
        <taxon>Bacteria</taxon>
        <taxon>Bacillati</taxon>
        <taxon>Actinomycetota</taxon>
        <taxon>Actinomycetes</taxon>
        <taxon>Kitasatosporales</taxon>
        <taxon>Streptomycetaceae</taxon>
        <taxon>Streptomyces</taxon>
    </lineage>
</organism>
<dbReference type="OrthoDB" id="262740at2"/>
<protein>
    <submittedName>
        <fullName evidence="1">Uncharacterized protein</fullName>
    </submittedName>
</protein>
<sequence>MTVHSLHLMLLVGDTVPSPAPAQLVDALHAARITAASGTTNGFQLTFALSPRSPLHRAVLPSGVLHPKKRVVVAVILAGRCHVLVDGVVTRQELHAGRAPGASYLVVTGEDLTTLMDLKHQRRAFPGLAPHLRATVVCAAYAQYGITPRAVAPALTDQPDPVAEIPVQSATDLAYLRSMAADVGHVFHLEPGPAPGVSTAYWGPQKRAGTPQPALTTGCGAADNVEELTFALDGLAASGYGTHRLEGSSASSSEVTAPEPRLLRPGLAASPAPALRTGALRGQTGRPLPRTLLAGLGRTVAAEPVTGRGTLDVLRYGHVLSPHGLVGVRGAGQAYDGRYLVAAVTHDLTRDTYRQHFTLVREGLGADIQVVTP</sequence>
<dbReference type="RefSeq" id="WP_043498463.1">
    <property type="nucleotide sequence ID" value="NZ_CP009438.1"/>
</dbReference>
<dbReference type="eggNOG" id="COG3500">
    <property type="taxonomic scope" value="Bacteria"/>
</dbReference>
<dbReference type="HOGENOM" id="CLU_730987_0_0_11"/>